<protein>
    <submittedName>
        <fullName evidence="1">Uncharacterized protein</fullName>
    </submittedName>
</protein>
<dbReference type="EMBL" id="UINC01000278">
    <property type="protein sequence ID" value="SUZ52522.1"/>
    <property type="molecule type" value="Genomic_DNA"/>
</dbReference>
<organism evidence="1">
    <name type="scientific">marine metagenome</name>
    <dbReference type="NCBI Taxonomy" id="408172"/>
    <lineage>
        <taxon>unclassified sequences</taxon>
        <taxon>metagenomes</taxon>
        <taxon>ecological metagenomes</taxon>
    </lineage>
</organism>
<proteinExistence type="predicted"/>
<reference evidence="1" key="1">
    <citation type="submission" date="2018-05" db="EMBL/GenBank/DDBJ databases">
        <authorList>
            <person name="Lanie J.A."/>
            <person name="Ng W.-L."/>
            <person name="Kazmierczak K.M."/>
            <person name="Andrzejewski T.M."/>
            <person name="Davidsen T.M."/>
            <person name="Wayne K.J."/>
            <person name="Tettelin H."/>
            <person name="Glass J.I."/>
            <person name="Rusch D."/>
            <person name="Podicherti R."/>
            <person name="Tsui H.-C.T."/>
            <person name="Winkler M.E."/>
        </authorList>
    </citation>
    <scope>NUCLEOTIDE SEQUENCE</scope>
</reference>
<sequence length="65" mass="7820">MRTVRTIDKQFVAENSLFQRLQRDGRLLLRIASMMLWYFTIGARTRRLYAAKQARKEVFLVDKEL</sequence>
<name>A0A381ND80_9ZZZZ</name>
<gene>
    <name evidence="1" type="ORF">METZ01_LOCUS5376</name>
</gene>
<dbReference type="AlphaFoldDB" id="A0A381ND80"/>
<accession>A0A381ND80</accession>
<evidence type="ECO:0000313" key="1">
    <source>
        <dbReference type="EMBL" id="SUZ52522.1"/>
    </source>
</evidence>